<proteinExistence type="predicted"/>
<name>A0A3L8P4T6_9ACTN</name>
<keyword evidence="3" id="KW-1185">Reference proteome</keyword>
<reference evidence="2 3" key="1">
    <citation type="submission" date="2018-10" db="EMBL/GenBank/DDBJ databases">
        <title>Marmoricola sp. 4Q3S-7 whole genome shotgun sequence.</title>
        <authorList>
            <person name="Li F."/>
        </authorList>
    </citation>
    <scope>NUCLEOTIDE SEQUENCE [LARGE SCALE GENOMIC DNA]</scope>
    <source>
        <strain evidence="2 3">4Q3S-7</strain>
    </source>
</reference>
<evidence type="ECO:0000313" key="2">
    <source>
        <dbReference type="EMBL" id="RLV50007.1"/>
    </source>
</evidence>
<sequence>MGPVTGEAALLLRATGGWAADPGVGGARARLVEVAGAALGADVVPSLGDGTTSRTVALGWLHEAVAGPMHVAGGLELAQAWVHAVWTGDHSGLDDQEVLARSPLGRPVDALATTTEDLYALTRAALMATDVGHRATSHTIRVAQAEAALALALDADDLALVAEVLWLWPLLDLPWSAPADFALGLVDAQAPPATGGPAHAAAFSTGVLNALLATARLRRAVRRDGERVLALPAPVHGPRWATAYRALPLRQRSALAPLVLTIVVRRAHQAHDVAAMRTAVKVALRHGLLDAPAASHTAAVVRRGDGRAVVHALVG</sequence>
<protein>
    <recommendedName>
        <fullName evidence="1">DUF6895 domain-containing protein</fullName>
    </recommendedName>
</protein>
<comment type="caution">
    <text evidence="2">The sequence shown here is derived from an EMBL/GenBank/DDBJ whole genome shotgun (WGS) entry which is preliminary data.</text>
</comment>
<dbReference type="InterPro" id="IPR054190">
    <property type="entry name" value="DUF6895"/>
</dbReference>
<evidence type="ECO:0000259" key="1">
    <source>
        <dbReference type="Pfam" id="PF21836"/>
    </source>
</evidence>
<accession>A0A3L8P4T6</accession>
<dbReference type="AlphaFoldDB" id="A0A3L8P4T6"/>
<dbReference type="Proteomes" id="UP000281708">
    <property type="component" value="Unassembled WGS sequence"/>
</dbReference>
<evidence type="ECO:0000313" key="3">
    <source>
        <dbReference type="Proteomes" id="UP000281708"/>
    </source>
</evidence>
<feature type="domain" description="DUF6895" evidence="1">
    <location>
        <begin position="75"/>
        <end position="193"/>
    </location>
</feature>
<organism evidence="2 3">
    <name type="scientific">Nocardioides mangrovicus</name>
    <dbReference type="NCBI Taxonomy" id="2478913"/>
    <lineage>
        <taxon>Bacteria</taxon>
        <taxon>Bacillati</taxon>
        <taxon>Actinomycetota</taxon>
        <taxon>Actinomycetes</taxon>
        <taxon>Propionibacteriales</taxon>
        <taxon>Nocardioidaceae</taxon>
        <taxon>Nocardioides</taxon>
    </lineage>
</organism>
<dbReference type="EMBL" id="RDBE01000006">
    <property type="protein sequence ID" value="RLV50007.1"/>
    <property type="molecule type" value="Genomic_DNA"/>
</dbReference>
<gene>
    <name evidence="2" type="ORF">D9V37_09055</name>
</gene>
<dbReference type="Pfam" id="PF21836">
    <property type="entry name" value="DUF6895"/>
    <property type="match status" value="1"/>
</dbReference>